<dbReference type="EC" id="1.-.-.-" evidence="7"/>
<dbReference type="InterPro" id="IPR004113">
    <property type="entry name" value="FAD-bd_oxidored_4_C"/>
</dbReference>
<dbReference type="InterPro" id="IPR006094">
    <property type="entry name" value="Oxid_FAD_bind_N"/>
</dbReference>
<evidence type="ECO:0000259" key="6">
    <source>
        <dbReference type="PROSITE" id="PS51387"/>
    </source>
</evidence>
<keyword evidence="5 7" id="KW-0560">Oxidoreductase</keyword>
<evidence type="ECO:0000256" key="5">
    <source>
        <dbReference type="ARBA" id="ARBA00023002"/>
    </source>
</evidence>
<comment type="cofactor">
    <cofactor evidence="1">
        <name>FAD</name>
        <dbReference type="ChEBI" id="CHEBI:57692"/>
    </cofactor>
</comment>
<dbReference type="EMBL" id="VSSQ01003135">
    <property type="protein sequence ID" value="MPM19219.1"/>
    <property type="molecule type" value="Genomic_DNA"/>
</dbReference>
<protein>
    <submittedName>
        <fullName evidence="7">Putative FAD-linked oxidoreductase</fullName>
        <ecNumber evidence="7">1.-.-.-</ecNumber>
    </submittedName>
</protein>
<dbReference type="Pfam" id="PF02913">
    <property type="entry name" value="FAD-oxidase_C"/>
    <property type="match status" value="1"/>
</dbReference>
<dbReference type="InterPro" id="IPR016171">
    <property type="entry name" value="Vanillyl_alc_oxidase_C-sub2"/>
</dbReference>
<feature type="domain" description="FAD-binding PCMH-type" evidence="6">
    <location>
        <begin position="33"/>
        <end position="212"/>
    </location>
</feature>
<evidence type="ECO:0000256" key="2">
    <source>
        <dbReference type="ARBA" id="ARBA00008000"/>
    </source>
</evidence>
<dbReference type="AlphaFoldDB" id="A0A644XT10"/>
<keyword evidence="3" id="KW-0285">Flavoprotein</keyword>
<reference evidence="7" key="1">
    <citation type="submission" date="2019-08" db="EMBL/GenBank/DDBJ databases">
        <authorList>
            <person name="Kucharzyk K."/>
            <person name="Murdoch R.W."/>
            <person name="Higgins S."/>
            <person name="Loffler F."/>
        </authorList>
    </citation>
    <scope>NUCLEOTIDE SEQUENCE</scope>
</reference>
<evidence type="ECO:0000256" key="1">
    <source>
        <dbReference type="ARBA" id="ARBA00001974"/>
    </source>
</evidence>
<dbReference type="InterPro" id="IPR051914">
    <property type="entry name" value="FAD-linked_OxidoTrans_Type4"/>
</dbReference>
<dbReference type="Pfam" id="PF01565">
    <property type="entry name" value="FAD_binding_4"/>
    <property type="match status" value="1"/>
</dbReference>
<dbReference type="InterPro" id="IPR016166">
    <property type="entry name" value="FAD-bd_PCMH"/>
</dbReference>
<sequence>MLTQLRESLGEQAVVTDPAVLADRSHDRSGSPAVGAPLAVVRPRSTDQVSLVMRLAHAHDVPVVPQGALTGLAGGANAVPGAILLDLTAMDQILRIDPIDLAAVVQPGVITADLAAAAAEQDLFYAPDPASAAESTLGGNVATNAGGMRCVKYGVTRDAVRSLEVVLANGDVIRTSPPTVKAVGGLDLTSLLVGSEGTLGVITEITVGLLPAPGPVRGITAGFSSSKAALDAANQIMAGPHRPSTLEFMDEVVIGATLAYDPDAGLPTDAKAWLLVLTDARTAAADDIASYVDVVRRHGAVRVDVADDPDRVAELLRARRVLNPAMHALRGDSLNEDVAVPRGRLFDLLVRLAELSDQVGLPIGTAGHVGDGNLHPVICFDPDDPDQVRTAHRTHELVLGLANELGGTVTGEHGIGLEKLSAVDAELGPRLRGLQRGIKDVLDPTGVLNPGKKL</sequence>
<dbReference type="Gene3D" id="3.30.465.10">
    <property type="match status" value="1"/>
</dbReference>
<comment type="similarity">
    <text evidence="2">Belongs to the FAD-binding oxidoreductase/transferase type 4 family.</text>
</comment>
<dbReference type="PANTHER" id="PTHR42934:SF2">
    <property type="entry name" value="GLYCOLATE OXIDASE SUBUNIT GLCD"/>
    <property type="match status" value="1"/>
</dbReference>
<comment type="caution">
    <text evidence="7">The sequence shown here is derived from an EMBL/GenBank/DDBJ whole genome shotgun (WGS) entry which is preliminary data.</text>
</comment>
<name>A0A644XT10_9ZZZZ</name>
<evidence type="ECO:0000256" key="3">
    <source>
        <dbReference type="ARBA" id="ARBA00022630"/>
    </source>
</evidence>
<dbReference type="PROSITE" id="PS51387">
    <property type="entry name" value="FAD_PCMH"/>
    <property type="match status" value="1"/>
</dbReference>
<accession>A0A644XT10</accession>
<evidence type="ECO:0000313" key="7">
    <source>
        <dbReference type="EMBL" id="MPM19219.1"/>
    </source>
</evidence>
<dbReference type="SUPFAM" id="SSF55103">
    <property type="entry name" value="FAD-linked oxidases, C-terminal domain"/>
    <property type="match status" value="1"/>
</dbReference>
<dbReference type="InterPro" id="IPR016164">
    <property type="entry name" value="FAD-linked_Oxase-like_C"/>
</dbReference>
<dbReference type="SUPFAM" id="SSF56176">
    <property type="entry name" value="FAD-binding/transporter-associated domain-like"/>
    <property type="match status" value="1"/>
</dbReference>
<proteinExistence type="inferred from homology"/>
<dbReference type="FunFam" id="3.30.70.2740:FF:000001">
    <property type="entry name" value="D-lactate dehydrogenase mitochondrial"/>
    <property type="match status" value="1"/>
</dbReference>
<organism evidence="7">
    <name type="scientific">bioreactor metagenome</name>
    <dbReference type="NCBI Taxonomy" id="1076179"/>
    <lineage>
        <taxon>unclassified sequences</taxon>
        <taxon>metagenomes</taxon>
        <taxon>ecological metagenomes</taxon>
    </lineage>
</organism>
<dbReference type="Gene3D" id="3.30.70.2740">
    <property type="match status" value="1"/>
</dbReference>
<keyword evidence="4" id="KW-0274">FAD</keyword>
<dbReference type="GO" id="GO:0071949">
    <property type="term" value="F:FAD binding"/>
    <property type="evidence" value="ECO:0007669"/>
    <property type="project" value="InterPro"/>
</dbReference>
<dbReference type="InterPro" id="IPR036318">
    <property type="entry name" value="FAD-bd_PCMH-like_sf"/>
</dbReference>
<dbReference type="InterPro" id="IPR016169">
    <property type="entry name" value="FAD-bd_PCMH_sub2"/>
</dbReference>
<gene>
    <name evidence="7" type="ORF">SDC9_65637</name>
</gene>
<dbReference type="GO" id="GO:0016491">
    <property type="term" value="F:oxidoreductase activity"/>
    <property type="evidence" value="ECO:0007669"/>
    <property type="project" value="UniProtKB-KW"/>
</dbReference>
<evidence type="ECO:0000256" key="4">
    <source>
        <dbReference type="ARBA" id="ARBA00022827"/>
    </source>
</evidence>
<dbReference type="PANTHER" id="PTHR42934">
    <property type="entry name" value="GLYCOLATE OXIDASE SUBUNIT GLCD"/>
    <property type="match status" value="1"/>
</dbReference>
<dbReference type="Gene3D" id="1.10.45.10">
    <property type="entry name" value="Vanillyl-alcohol Oxidase, Chain A, domain 4"/>
    <property type="match status" value="1"/>
</dbReference>